<evidence type="ECO:0000256" key="1">
    <source>
        <dbReference type="SAM" id="MobiDB-lite"/>
    </source>
</evidence>
<organism evidence="2 3">
    <name type="scientific">Symbiochloris irregularis</name>
    <dbReference type="NCBI Taxonomy" id="706552"/>
    <lineage>
        <taxon>Eukaryota</taxon>
        <taxon>Viridiplantae</taxon>
        <taxon>Chlorophyta</taxon>
        <taxon>core chlorophytes</taxon>
        <taxon>Trebouxiophyceae</taxon>
        <taxon>Trebouxiales</taxon>
        <taxon>Trebouxiaceae</taxon>
        <taxon>Symbiochloris</taxon>
    </lineage>
</organism>
<feature type="compositionally biased region" description="Polar residues" evidence="1">
    <location>
        <begin position="128"/>
        <end position="147"/>
    </location>
</feature>
<evidence type="ECO:0000313" key="3">
    <source>
        <dbReference type="Proteomes" id="UP001465755"/>
    </source>
</evidence>
<accession>A0AAW1P8Q5</accession>
<feature type="compositionally biased region" description="Low complexity" evidence="1">
    <location>
        <begin position="181"/>
        <end position="195"/>
    </location>
</feature>
<comment type="caution">
    <text evidence="2">The sequence shown here is derived from an EMBL/GenBank/DDBJ whole genome shotgun (WGS) entry which is preliminary data.</text>
</comment>
<name>A0AAW1P8Q5_9CHLO</name>
<keyword evidence="3" id="KW-1185">Reference proteome</keyword>
<feature type="region of interest" description="Disordered" evidence="1">
    <location>
        <begin position="172"/>
        <end position="220"/>
    </location>
</feature>
<protein>
    <submittedName>
        <fullName evidence="2">Uncharacterized protein</fullName>
    </submittedName>
</protein>
<sequence>MHRPVAKLLKHLANLLKEALGNDTARLPQTSSLSLPVPHDWRDKEQQHCFFEALLDALVTLLKQPWSPTKANICAVAANDAFSTSLSDAGMHMPAALRHALAAAARSKTDLQPDKVADVFGAVTHSNASKRQQSMLQPEDSGASQTCGAHRDPISLHESLEAAAMRSVPDLPCHESEQHQPPLGSSGPASSNGPGHSLRDCGLPWGPNGRRHSTRMPHPPLQYWRGERAIYARTKRSLATIEEYVTKPAITPMKPGR</sequence>
<gene>
    <name evidence="2" type="ORF">WJX73_009823</name>
</gene>
<proteinExistence type="predicted"/>
<feature type="region of interest" description="Disordered" evidence="1">
    <location>
        <begin position="128"/>
        <end position="150"/>
    </location>
</feature>
<dbReference type="EMBL" id="JALJOQ010000048">
    <property type="protein sequence ID" value="KAK9804680.1"/>
    <property type="molecule type" value="Genomic_DNA"/>
</dbReference>
<dbReference type="AlphaFoldDB" id="A0AAW1P8Q5"/>
<evidence type="ECO:0000313" key="2">
    <source>
        <dbReference type="EMBL" id="KAK9804680.1"/>
    </source>
</evidence>
<reference evidence="2 3" key="1">
    <citation type="journal article" date="2024" name="Nat. Commun.">
        <title>Phylogenomics reveals the evolutionary origins of lichenization in chlorophyte algae.</title>
        <authorList>
            <person name="Puginier C."/>
            <person name="Libourel C."/>
            <person name="Otte J."/>
            <person name="Skaloud P."/>
            <person name="Haon M."/>
            <person name="Grisel S."/>
            <person name="Petersen M."/>
            <person name="Berrin J.G."/>
            <person name="Delaux P.M."/>
            <person name="Dal Grande F."/>
            <person name="Keller J."/>
        </authorList>
    </citation>
    <scope>NUCLEOTIDE SEQUENCE [LARGE SCALE GENOMIC DNA]</scope>
    <source>
        <strain evidence="2 3">SAG 2036</strain>
    </source>
</reference>
<dbReference type="Proteomes" id="UP001465755">
    <property type="component" value="Unassembled WGS sequence"/>
</dbReference>